<dbReference type="EMBL" id="CAMKVN010001190">
    <property type="protein sequence ID" value="CAI2174293.1"/>
    <property type="molecule type" value="Genomic_DNA"/>
</dbReference>
<protein>
    <submittedName>
        <fullName evidence="3">20074_t:CDS:1</fullName>
    </submittedName>
</protein>
<keyword evidence="2" id="KW-0472">Membrane</keyword>
<accession>A0A9W4SMA6</accession>
<name>A0A9W4SMA6_9GLOM</name>
<feature type="transmembrane region" description="Helical" evidence="2">
    <location>
        <begin position="43"/>
        <end position="63"/>
    </location>
</feature>
<evidence type="ECO:0000256" key="1">
    <source>
        <dbReference type="SAM" id="MobiDB-lite"/>
    </source>
</evidence>
<dbReference type="Proteomes" id="UP001153678">
    <property type="component" value="Unassembled WGS sequence"/>
</dbReference>
<comment type="caution">
    <text evidence="3">The sequence shown here is derived from an EMBL/GenBank/DDBJ whole genome shotgun (WGS) entry which is preliminary data.</text>
</comment>
<dbReference type="OrthoDB" id="2364973at2759"/>
<organism evidence="3 4">
    <name type="scientific">Funneliformis geosporum</name>
    <dbReference type="NCBI Taxonomy" id="1117311"/>
    <lineage>
        <taxon>Eukaryota</taxon>
        <taxon>Fungi</taxon>
        <taxon>Fungi incertae sedis</taxon>
        <taxon>Mucoromycota</taxon>
        <taxon>Glomeromycotina</taxon>
        <taxon>Glomeromycetes</taxon>
        <taxon>Glomerales</taxon>
        <taxon>Glomeraceae</taxon>
        <taxon>Funneliformis</taxon>
    </lineage>
</organism>
<evidence type="ECO:0000256" key="2">
    <source>
        <dbReference type="SAM" id="Phobius"/>
    </source>
</evidence>
<feature type="region of interest" description="Disordered" evidence="1">
    <location>
        <begin position="1"/>
        <end position="24"/>
    </location>
</feature>
<dbReference type="AlphaFoldDB" id="A0A9W4SMA6"/>
<keyword evidence="2" id="KW-1133">Transmembrane helix</keyword>
<feature type="compositionally biased region" description="Polar residues" evidence="1">
    <location>
        <begin position="1"/>
        <end position="12"/>
    </location>
</feature>
<proteinExistence type="predicted"/>
<evidence type="ECO:0000313" key="3">
    <source>
        <dbReference type="EMBL" id="CAI2174293.1"/>
    </source>
</evidence>
<keyword evidence="2" id="KW-0812">Transmembrane</keyword>
<gene>
    <name evidence="3" type="ORF">FWILDA_LOCUS6519</name>
</gene>
<evidence type="ECO:0000313" key="4">
    <source>
        <dbReference type="Proteomes" id="UP001153678"/>
    </source>
</evidence>
<feature type="transmembrane region" description="Helical" evidence="2">
    <location>
        <begin position="115"/>
        <end position="139"/>
    </location>
</feature>
<sequence length="161" mass="19038">MVGFGTTRNSFEFPNEPDSAPSSSKVSWSTYFEDMNDRHGIKIFYYIVIPATLFCPQFFWKRFGRAKILTRDKYYEYFYLTLWIIVSFSNLFPVFEEANLNCNGDKWRAQAYRCKAYISSTFFCFIMTLTWIISTVSLIKYLRTNKEEIANNNKEVEDGNV</sequence>
<feature type="transmembrane region" description="Helical" evidence="2">
    <location>
        <begin position="75"/>
        <end position="95"/>
    </location>
</feature>
<reference evidence="3" key="1">
    <citation type="submission" date="2022-08" db="EMBL/GenBank/DDBJ databases">
        <authorList>
            <person name="Kallberg Y."/>
            <person name="Tangrot J."/>
            <person name="Rosling A."/>
        </authorList>
    </citation>
    <scope>NUCLEOTIDE SEQUENCE</scope>
    <source>
        <strain evidence="3">Wild A</strain>
    </source>
</reference>
<keyword evidence="4" id="KW-1185">Reference proteome</keyword>